<reference evidence="9 10" key="1">
    <citation type="submission" date="2012-12" db="EMBL/GenBank/DDBJ databases">
        <title>Novel taxa of Listeriaceae from agricultural environments in the United States.</title>
        <authorList>
            <person name="den Bakker H.C."/>
            <person name="Allred A."/>
            <person name="Warchocki S."/>
            <person name="Wright E.M."/>
            <person name="Burrell A."/>
            <person name="Nightingale K.K."/>
            <person name="Kephart D."/>
            <person name="Wiedmann M."/>
        </authorList>
    </citation>
    <scope>NUCLEOTIDE SEQUENCE [LARGE SCALE GENOMIC DNA]</scope>
    <source>
        <strain evidence="9 10">FSL F6-1037</strain>
    </source>
</reference>
<dbReference type="Proteomes" id="UP000019243">
    <property type="component" value="Unassembled WGS sequence"/>
</dbReference>
<dbReference type="InterPro" id="IPR012134">
    <property type="entry name" value="Glu-5-SA_DH"/>
</dbReference>
<dbReference type="GO" id="GO:0050661">
    <property type="term" value="F:NADP binding"/>
    <property type="evidence" value="ECO:0007669"/>
    <property type="project" value="InterPro"/>
</dbReference>
<comment type="caution">
    <text evidence="9">The sequence shown here is derived from an EMBL/GenBank/DDBJ whole genome shotgun (WGS) entry which is preliminary data.</text>
</comment>
<dbReference type="RefSeq" id="WP_035314475.1">
    <property type="nucleotide sequence ID" value="NZ_AODH01000023.1"/>
</dbReference>
<dbReference type="CDD" id="cd07079">
    <property type="entry name" value="ALDH_F18-19_ProA-GPR"/>
    <property type="match status" value="1"/>
</dbReference>
<evidence type="ECO:0000256" key="2">
    <source>
        <dbReference type="ARBA" id="ARBA00022605"/>
    </source>
</evidence>
<evidence type="ECO:0000259" key="8">
    <source>
        <dbReference type="Pfam" id="PF00171"/>
    </source>
</evidence>
<evidence type="ECO:0000256" key="4">
    <source>
        <dbReference type="ARBA" id="ARBA00022857"/>
    </source>
</evidence>
<dbReference type="Pfam" id="PF00171">
    <property type="entry name" value="Aldedh"/>
    <property type="match status" value="1"/>
</dbReference>
<keyword evidence="5 7" id="KW-0560">Oxidoreductase</keyword>
<dbReference type="PIRSF" id="PIRSF000151">
    <property type="entry name" value="GPR"/>
    <property type="match status" value="1"/>
</dbReference>
<evidence type="ECO:0000256" key="5">
    <source>
        <dbReference type="ARBA" id="ARBA00023002"/>
    </source>
</evidence>
<dbReference type="SUPFAM" id="SSF53720">
    <property type="entry name" value="ALDH-like"/>
    <property type="match status" value="1"/>
</dbReference>
<comment type="similarity">
    <text evidence="7">Belongs to the gamma-glutamyl phosphate reductase family.</text>
</comment>
<proteinExistence type="inferred from homology"/>
<comment type="pathway">
    <text evidence="1 7">Amino-acid biosynthesis; L-proline biosynthesis; L-glutamate 5-semialdehyde from L-glutamate: step 2/2.</text>
</comment>
<dbReference type="InterPro" id="IPR000965">
    <property type="entry name" value="GPR_dom"/>
</dbReference>
<dbReference type="InterPro" id="IPR016162">
    <property type="entry name" value="Ald_DH_N"/>
</dbReference>
<dbReference type="EMBL" id="AODH01000023">
    <property type="protein sequence ID" value="EUJ39844.1"/>
    <property type="molecule type" value="Genomic_DNA"/>
</dbReference>
<comment type="function">
    <text evidence="7">Catalyzes the NADPH-dependent reduction of L-glutamate 5-phosphate into L-glutamate 5-semialdehyde and phosphate. The product spontaneously undergoes cyclization to form 1-pyrroline-5-carboxylate.</text>
</comment>
<evidence type="ECO:0000313" key="10">
    <source>
        <dbReference type="Proteomes" id="UP000019243"/>
    </source>
</evidence>
<keyword evidence="3 7" id="KW-0641">Proline biosynthesis</keyword>
<dbReference type="PROSITE" id="PS01223">
    <property type="entry name" value="PROA"/>
    <property type="match status" value="1"/>
</dbReference>
<dbReference type="FunFam" id="3.40.309.10:FF:000006">
    <property type="entry name" value="Gamma-glutamyl phosphate reductase"/>
    <property type="match status" value="1"/>
</dbReference>
<dbReference type="InterPro" id="IPR020593">
    <property type="entry name" value="G-glutamylP_reductase_CS"/>
</dbReference>
<dbReference type="InterPro" id="IPR015590">
    <property type="entry name" value="Aldehyde_DH_dom"/>
</dbReference>
<dbReference type="GO" id="GO:0004350">
    <property type="term" value="F:glutamate-5-semialdehyde dehydrogenase activity"/>
    <property type="evidence" value="ECO:0007669"/>
    <property type="project" value="UniProtKB-UniRule"/>
</dbReference>
<keyword evidence="7" id="KW-0963">Cytoplasm</keyword>
<evidence type="ECO:0000313" key="9">
    <source>
        <dbReference type="EMBL" id="EUJ39844.1"/>
    </source>
</evidence>
<protein>
    <recommendedName>
        <fullName evidence="7">Gamma-glutamyl phosphate reductase</fullName>
        <shortName evidence="7">GPR</shortName>
        <ecNumber evidence="7">1.2.1.41</ecNumber>
    </recommendedName>
    <alternativeName>
        <fullName evidence="7">Glutamate-5-semialdehyde dehydrogenase</fullName>
    </alternativeName>
    <alternativeName>
        <fullName evidence="7">Glutamyl-gamma-semialdehyde dehydrogenase</fullName>
        <shortName evidence="7">GSA dehydrogenase</shortName>
    </alternativeName>
</protein>
<keyword evidence="2 7" id="KW-0028">Amino-acid biosynthesis</keyword>
<dbReference type="HAMAP" id="MF_00412">
    <property type="entry name" value="ProA"/>
    <property type="match status" value="1"/>
</dbReference>
<comment type="subcellular location">
    <subcellularLocation>
        <location evidence="7">Cytoplasm</location>
    </subcellularLocation>
</comment>
<dbReference type="AlphaFoldDB" id="W7CKA2"/>
<gene>
    <name evidence="7" type="primary">proA</name>
    <name evidence="9" type="ORF">BCAMP_06570</name>
</gene>
<organism evidence="9 10">
    <name type="scientific">Brochothrix campestris FSL F6-1037</name>
    <dbReference type="NCBI Taxonomy" id="1265861"/>
    <lineage>
        <taxon>Bacteria</taxon>
        <taxon>Bacillati</taxon>
        <taxon>Bacillota</taxon>
        <taxon>Bacilli</taxon>
        <taxon>Bacillales</taxon>
        <taxon>Listeriaceae</taxon>
        <taxon>Brochothrix</taxon>
    </lineage>
</organism>
<dbReference type="PATRIC" id="fig|1265861.3.peg.1301"/>
<dbReference type="EC" id="1.2.1.41" evidence="7"/>
<dbReference type="STRING" id="1265861.BCAMP_06570"/>
<dbReference type="InterPro" id="IPR016163">
    <property type="entry name" value="Ald_DH_C"/>
</dbReference>
<dbReference type="NCBIfam" id="NF001221">
    <property type="entry name" value="PRK00197.1"/>
    <property type="match status" value="1"/>
</dbReference>
<dbReference type="GO" id="GO:0055129">
    <property type="term" value="P:L-proline biosynthetic process"/>
    <property type="evidence" value="ECO:0007669"/>
    <property type="project" value="UniProtKB-UniRule"/>
</dbReference>
<dbReference type="NCBIfam" id="TIGR00407">
    <property type="entry name" value="proA"/>
    <property type="match status" value="1"/>
</dbReference>
<accession>W7CKA2</accession>
<sequence>MTEIIEQGQRARQSARKLALLETSQKNDLLATIAAALRANSTAIMTENAKDLAVAAENGVTEPMMARLRLDENAIEIISQGVEQVMKLADPVGEGVNAWTNEAGLKIAEERVPFGVVAIIYESRPNVTVDAAVLCLKAGNATILRGGKEAIHSNRALVKVIQAALRAFGLEEAVQLVQSTERASAKQLMQLNGYVDVLIPRGSAGLIQTVVQEATIPVIETGTGNCHIYVDASADQAQAEAIIINAKVQRPSACNAVETVLVHEAIAATFLPGLLTKLQQKGIEIRGDETVQSLNESIVPATIHDYETEFLDLIIAIKVVDSTATAMNHIERYSTKHSEAILTNSYADAQLFKKGVDAAVVYVNASTRFTDGFEFGFGAEIGISTQKLHARGPMGLTQLTSVKYVVSGDGQIRH</sequence>
<dbReference type="Gene3D" id="3.40.309.10">
    <property type="entry name" value="Aldehyde Dehydrogenase, Chain A, domain 2"/>
    <property type="match status" value="1"/>
</dbReference>
<evidence type="ECO:0000256" key="7">
    <source>
        <dbReference type="HAMAP-Rule" id="MF_00412"/>
    </source>
</evidence>
<name>W7CKA2_9LIST</name>
<dbReference type="Gene3D" id="3.40.605.10">
    <property type="entry name" value="Aldehyde Dehydrogenase, Chain A, domain 1"/>
    <property type="match status" value="1"/>
</dbReference>
<dbReference type="InterPro" id="IPR016161">
    <property type="entry name" value="Ald_DH/histidinol_DH"/>
</dbReference>
<keyword evidence="4 7" id="KW-0521">NADP</keyword>
<evidence type="ECO:0000256" key="3">
    <source>
        <dbReference type="ARBA" id="ARBA00022650"/>
    </source>
</evidence>
<dbReference type="GO" id="GO:0005737">
    <property type="term" value="C:cytoplasm"/>
    <property type="evidence" value="ECO:0007669"/>
    <property type="project" value="UniProtKB-SubCell"/>
</dbReference>
<evidence type="ECO:0000256" key="1">
    <source>
        <dbReference type="ARBA" id="ARBA00004985"/>
    </source>
</evidence>
<dbReference type="PANTHER" id="PTHR11063">
    <property type="entry name" value="GLUTAMATE SEMIALDEHYDE DEHYDROGENASE"/>
    <property type="match status" value="1"/>
</dbReference>
<comment type="catalytic activity">
    <reaction evidence="6 7">
        <text>L-glutamate 5-semialdehyde + phosphate + NADP(+) = L-glutamyl 5-phosphate + NADPH + H(+)</text>
        <dbReference type="Rhea" id="RHEA:19541"/>
        <dbReference type="ChEBI" id="CHEBI:15378"/>
        <dbReference type="ChEBI" id="CHEBI:43474"/>
        <dbReference type="ChEBI" id="CHEBI:57783"/>
        <dbReference type="ChEBI" id="CHEBI:58066"/>
        <dbReference type="ChEBI" id="CHEBI:58274"/>
        <dbReference type="ChEBI" id="CHEBI:58349"/>
        <dbReference type="EC" id="1.2.1.41"/>
    </reaction>
</comment>
<feature type="domain" description="Aldehyde dehydrogenase" evidence="8">
    <location>
        <begin position="9"/>
        <end position="281"/>
    </location>
</feature>
<dbReference type="PANTHER" id="PTHR11063:SF8">
    <property type="entry name" value="DELTA-1-PYRROLINE-5-CARBOXYLATE SYNTHASE"/>
    <property type="match status" value="1"/>
</dbReference>
<keyword evidence="10" id="KW-1185">Reference proteome</keyword>
<evidence type="ECO:0000256" key="6">
    <source>
        <dbReference type="ARBA" id="ARBA00049024"/>
    </source>
</evidence>
<dbReference type="OrthoDB" id="9809970at2"/>
<dbReference type="UniPathway" id="UPA00098">
    <property type="reaction ID" value="UER00360"/>
</dbReference>